<protein>
    <submittedName>
        <fullName evidence="1">Uncharacterized protein</fullName>
    </submittedName>
</protein>
<dbReference type="AlphaFoldDB" id="A0A371FRS2"/>
<dbReference type="Proteomes" id="UP000257109">
    <property type="component" value="Unassembled WGS sequence"/>
</dbReference>
<comment type="caution">
    <text evidence="1">The sequence shown here is derived from an EMBL/GenBank/DDBJ whole genome shotgun (WGS) entry which is preliminary data.</text>
</comment>
<evidence type="ECO:0000313" key="1">
    <source>
        <dbReference type="EMBL" id="RDX80783.1"/>
    </source>
</evidence>
<reference evidence="1" key="1">
    <citation type="submission" date="2018-05" db="EMBL/GenBank/DDBJ databases">
        <title>Draft genome of Mucuna pruriens seed.</title>
        <authorList>
            <person name="Nnadi N.E."/>
            <person name="Vos R."/>
            <person name="Hasami M.H."/>
            <person name="Devisetty U.K."/>
            <person name="Aguiy J.C."/>
        </authorList>
    </citation>
    <scope>NUCLEOTIDE SEQUENCE [LARGE SCALE GENOMIC DNA]</scope>
    <source>
        <strain evidence="1">JCA_2017</strain>
    </source>
</reference>
<evidence type="ECO:0000313" key="2">
    <source>
        <dbReference type="Proteomes" id="UP000257109"/>
    </source>
</evidence>
<accession>A0A371FRS2</accession>
<proteinExistence type="predicted"/>
<name>A0A371FRS2_MUCPR</name>
<feature type="non-terminal residue" evidence="1">
    <location>
        <position position="1"/>
    </location>
</feature>
<dbReference type="EMBL" id="QJKJ01008105">
    <property type="protein sequence ID" value="RDX80783.1"/>
    <property type="molecule type" value="Genomic_DNA"/>
</dbReference>
<organism evidence="1 2">
    <name type="scientific">Mucuna pruriens</name>
    <name type="common">Velvet bean</name>
    <name type="synonym">Dolichos pruriens</name>
    <dbReference type="NCBI Taxonomy" id="157652"/>
    <lineage>
        <taxon>Eukaryota</taxon>
        <taxon>Viridiplantae</taxon>
        <taxon>Streptophyta</taxon>
        <taxon>Embryophyta</taxon>
        <taxon>Tracheophyta</taxon>
        <taxon>Spermatophyta</taxon>
        <taxon>Magnoliopsida</taxon>
        <taxon>eudicotyledons</taxon>
        <taxon>Gunneridae</taxon>
        <taxon>Pentapetalae</taxon>
        <taxon>rosids</taxon>
        <taxon>fabids</taxon>
        <taxon>Fabales</taxon>
        <taxon>Fabaceae</taxon>
        <taxon>Papilionoideae</taxon>
        <taxon>50 kb inversion clade</taxon>
        <taxon>NPAAA clade</taxon>
        <taxon>indigoferoid/millettioid clade</taxon>
        <taxon>Phaseoleae</taxon>
        <taxon>Mucuna</taxon>
    </lineage>
</organism>
<gene>
    <name evidence="1" type="ORF">CR513_38631</name>
</gene>
<keyword evidence="2" id="KW-1185">Reference proteome</keyword>
<sequence>MLLLQEFDVEIKGKKDAKNAVTDHLSRLEREVDPLLNHVTTEPYIYNFLVTSTFPLGASRTYKDKLGSEAMYYIWNYPYLWRICNYQSVLHFCHAVVRGGHYRSGWTAPKVFDCGLYWPTIFRDAHVFVMAWE</sequence>